<dbReference type="Gene3D" id="3.40.30.10">
    <property type="entry name" value="Glutaredoxin"/>
    <property type="match status" value="1"/>
</dbReference>
<dbReference type="PANTHER" id="PTHR13871">
    <property type="entry name" value="THIOREDOXIN"/>
    <property type="match status" value="1"/>
</dbReference>
<evidence type="ECO:0000256" key="5">
    <source>
        <dbReference type="ARBA" id="ARBA00025782"/>
    </source>
</evidence>
<dbReference type="KEGG" id="fcy:FRACYDRAFT_271054"/>
<proteinExistence type="inferred from homology"/>
<dbReference type="Pfam" id="PF13905">
    <property type="entry name" value="Thioredoxin_8"/>
    <property type="match status" value="1"/>
</dbReference>
<keyword evidence="11" id="KW-1185">Reference proteome</keyword>
<dbReference type="Proteomes" id="UP000095751">
    <property type="component" value="Unassembled WGS sequence"/>
</dbReference>
<dbReference type="EC" id="1.8.1.8" evidence="1"/>
<dbReference type="PROSITE" id="PS51352">
    <property type="entry name" value="THIOREDOXIN_2"/>
    <property type="match status" value="1"/>
</dbReference>
<evidence type="ECO:0000313" key="11">
    <source>
        <dbReference type="Proteomes" id="UP000095751"/>
    </source>
</evidence>
<dbReference type="InterPro" id="IPR052259">
    <property type="entry name" value="Nucleoredoxin-like"/>
</dbReference>
<dbReference type="InParanoid" id="A0A1E7EY91"/>
<dbReference type="AlphaFoldDB" id="A0A1E7EY91"/>
<sequence length="279" mass="30459">MVEINPVDENGNDIFSIGSLVGPSLLTDVKSKAFSTDNEVFGTAGTASKNTNKKKNKSGKDAQPSSKNPNLIGLYFSASWCPPCKTFTPLLTEFYNTAKKTCPDEFEIIFVSSDRTQEEFDGYYEKMPWLAIPPVEGSAKIKATLSSTLGVTAIPALAIIDGKTGEFIAGGIARDDVMRVTESGECTPDQVKVILAKWKSMERKSMLEAPREMDAGSGAQSFLGKVLGFFAKNPMMIFGLIYVYRFVQRKMIEYGYDDDSSDGGSGDVVPPPKIEDNEF</sequence>
<keyword evidence="3" id="KW-0560">Oxidoreductase</keyword>
<evidence type="ECO:0000256" key="3">
    <source>
        <dbReference type="ARBA" id="ARBA00023002"/>
    </source>
</evidence>
<evidence type="ECO:0000256" key="8">
    <source>
        <dbReference type="SAM" id="MobiDB-lite"/>
    </source>
</evidence>
<dbReference type="EMBL" id="KV784371">
    <property type="protein sequence ID" value="OEU10503.1"/>
    <property type="molecule type" value="Genomic_DNA"/>
</dbReference>
<comment type="similarity">
    <text evidence="5">Belongs to the nucleoredoxin family.</text>
</comment>
<gene>
    <name evidence="10" type="ORF">FRACYDRAFT_271054</name>
</gene>
<feature type="domain" description="Thioredoxin" evidence="9">
    <location>
        <begin position="15"/>
        <end position="200"/>
    </location>
</feature>
<evidence type="ECO:0000256" key="6">
    <source>
        <dbReference type="ARBA" id="ARBA00047388"/>
    </source>
</evidence>
<evidence type="ECO:0000256" key="1">
    <source>
        <dbReference type="ARBA" id="ARBA00012612"/>
    </source>
</evidence>
<dbReference type="OrthoDB" id="409136at2759"/>
<feature type="region of interest" description="Disordered" evidence="8">
    <location>
        <begin position="45"/>
        <end position="66"/>
    </location>
</feature>
<dbReference type="InterPro" id="IPR013766">
    <property type="entry name" value="Thioredoxin_domain"/>
</dbReference>
<evidence type="ECO:0000256" key="2">
    <source>
        <dbReference type="ARBA" id="ARBA00022737"/>
    </source>
</evidence>
<comment type="catalytic activity">
    <reaction evidence="6">
        <text>[protein]-dithiol + NAD(+) = [protein]-disulfide + NADH + H(+)</text>
        <dbReference type="Rhea" id="RHEA:18749"/>
        <dbReference type="Rhea" id="RHEA-COMP:10593"/>
        <dbReference type="Rhea" id="RHEA-COMP:10594"/>
        <dbReference type="ChEBI" id="CHEBI:15378"/>
        <dbReference type="ChEBI" id="CHEBI:29950"/>
        <dbReference type="ChEBI" id="CHEBI:50058"/>
        <dbReference type="ChEBI" id="CHEBI:57540"/>
        <dbReference type="ChEBI" id="CHEBI:57945"/>
        <dbReference type="EC" id="1.8.1.8"/>
    </reaction>
</comment>
<keyword evidence="4" id="KW-0520">NAD</keyword>
<keyword evidence="2" id="KW-0677">Repeat</keyword>
<evidence type="ECO:0000256" key="7">
    <source>
        <dbReference type="ARBA" id="ARBA00047804"/>
    </source>
</evidence>
<dbReference type="InterPro" id="IPR012336">
    <property type="entry name" value="Thioredoxin-like_fold"/>
</dbReference>
<evidence type="ECO:0000259" key="9">
    <source>
        <dbReference type="PROSITE" id="PS51352"/>
    </source>
</evidence>
<name>A0A1E7EY91_9STRA</name>
<organism evidence="10 11">
    <name type="scientific">Fragilariopsis cylindrus CCMP1102</name>
    <dbReference type="NCBI Taxonomy" id="635003"/>
    <lineage>
        <taxon>Eukaryota</taxon>
        <taxon>Sar</taxon>
        <taxon>Stramenopiles</taxon>
        <taxon>Ochrophyta</taxon>
        <taxon>Bacillariophyta</taxon>
        <taxon>Bacillariophyceae</taxon>
        <taxon>Bacillariophycidae</taxon>
        <taxon>Bacillariales</taxon>
        <taxon>Bacillariaceae</taxon>
        <taxon>Fragilariopsis</taxon>
    </lineage>
</organism>
<evidence type="ECO:0000313" key="10">
    <source>
        <dbReference type="EMBL" id="OEU10503.1"/>
    </source>
</evidence>
<dbReference type="PANTHER" id="PTHR13871:SF96">
    <property type="entry name" value="THIOREDOXIN DOMAIN-CONTAINING PROTEIN"/>
    <property type="match status" value="1"/>
</dbReference>
<dbReference type="InterPro" id="IPR036249">
    <property type="entry name" value="Thioredoxin-like_sf"/>
</dbReference>
<reference evidence="10 11" key="1">
    <citation type="submission" date="2016-09" db="EMBL/GenBank/DDBJ databases">
        <title>Extensive genetic diversity and differential bi-allelic expression allows diatom success in the polar Southern Ocean.</title>
        <authorList>
            <consortium name="DOE Joint Genome Institute"/>
            <person name="Mock T."/>
            <person name="Otillar R.P."/>
            <person name="Strauss J."/>
            <person name="Dupont C."/>
            <person name="Frickenhaus S."/>
            <person name="Maumus F."/>
            <person name="Mcmullan M."/>
            <person name="Sanges R."/>
            <person name="Schmutz J."/>
            <person name="Toseland A."/>
            <person name="Valas R."/>
            <person name="Veluchamy A."/>
            <person name="Ward B.J."/>
            <person name="Allen A."/>
            <person name="Barry K."/>
            <person name="Falciatore A."/>
            <person name="Ferrante M."/>
            <person name="Fortunato A.E."/>
            <person name="Gloeckner G."/>
            <person name="Gruber A."/>
            <person name="Hipkin R."/>
            <person name="Janech M."/>
            <person name="Kroth P."/>
            <person name="Leese F."/>
            <person name="Lindquist E."/>
            <person name="Lyon B.R."/>
            <person name="Martin J."/>
            <person name="Mayer C."/>
            <person name="Parker M."/>
            <person name="Quesneville H."/>
            <person name="Raymond J."/>
            <person name="Uhlig C."/>
            <person name="Valentin K.U."/>
            <person name="Worden A.Z."/>
            <person name="Armbrust E.V."/>
            <person name="Bowler C."/>
            <person name="Green B."/>
            <person name="Moulton V."/>
            <person name="Van Oosterhout C."/>
            <person name="Grigoriev I."/>
        </authorList>
    </citation>
    <scope>NUCLEOTIDE SEQUENCE [LARGE SCALE GENOMIC DNA]</scope>
    <source>
        <strain evidence="10 11">CCMP1102</strain>
    </source>
</reference>
<dbReference type="SUPFAM" id="SSF52833">
    <property type="entry name" value="Thioredoxin-like"/>
    <property type="match status" value="1"/>
</dbReference>
<dbReference type="GO" id="GO:0047134">
    <property type="term" value="F:protein-disulfide reductase [NAD(P)H] activity"/>
    <property type="evidence" value="ECO:0007669"/>
    <property type="project" value="UniProtKB-EC"/>
</dbReference>
<evidence type="ECO:0000256" key="4">
    <source>
        <dbReference type="ARBA" id="ARBA00023027"/>
    </source>
</evidence>
<feature type="region of interest" description="Disordered" evidence="8">
    <location>
        <begin position="258"/>
        <end position="279"/>
    </location>
</feature>
<comment type="catalytic activity">
    <reaction evidence="7">
        <text>[protein]-dithiol + NADP(+) = [protein]-disulfide + NADPH + H(+)</text>
        <dbReference type="Rhea" id="RHEA:18753"/>
        <dbReference type="Rhea" id="RHEA-COMP:10593"/>
        <dbReference type="Rhea" id="RHEA-COMP:10594"/>
        <dbReference type="ChEBI" id="CHEBI:15378"/>
        <dbReference type="ChEBI" id="CHEBI:29950"/>
        <dbReference type="ChEBI" id="CHEBI:50058"/>
        <dbReference type="ChEBI" id="CHEBI:57783"/>
        <dbReference type="ChEBI" id="CHEBI:58349"/>
        <dbReference type="EC" id="1.8.1.8"/>
    </reaction>
</comment>
<accession>A0A1E7EY91</accession>
<protein>
    <recommendedName>
        <fullName evidence="1">protein-disulfide reductase</fullName>
        <ecNumber evidence="1">1.8.1.8</ecNumber>
    </recommendedName>
</protein>